<organism evidence="1 2">
    <name type="scientific">Streblomastix strix</name>
    <dbReference type="NCBI Taxonomy" id="222440"/>
    <lineage>
        <taxon>Eukaryota</taxon>
        <taxon>Metamonada</taxon>
        <taxon>Preaxostyla</taxon>
        <taxon>Oxymonadida</taxon>
        <taxon>Streblomastigidae</taxon>
        <taxon>Streblomastix</taxon>
    </lineage>
</organism>
<protein>
    <submittedName>
        <fullName evidence="1">Uncharacterized protein</fullName>
    </submittedName>
</protein>
<name>A0A5J4PUQ7_9EUKA</name>
<evidence type="ECO:0000313" key="2">
    <source>
        <dbReference type="Proteomes" id="UP000324800"/>
    </source>
</evidence>
<dbReference type="Proteomes" id="UP000324800">
    <property type="component" value="Unassembled WGS sequence"/>
</dbReference>
<dbReference type="AlphaFoldDB" id="A0A5J4PUQ7"/>
<comment type="caution">
    <text evidence="1">The sequence shown here is derived from an EMBL/GenBank/DDBJ whole genome shotgun (WGS) entry which is preliminary data.</text>
</comment>
<feature type="non-terminal residue" evidence="1">
    <location>
        <position position="84"/>
    </location>
</feature>
<accession>A0A5J4PUQ7</accession>
<reference evidence="1 2" key="1">
    <citation type="submission" date="2019-03" db="EMBL/GenBank/DDBJ databases">
        <title>Single cell metagenomics reveals metabolic interactions within the superorganism composed of flagellate Streblomastix strix and complex community of Bacteroidetes bacteria on its surface.</title>
        <authorList>
            <person name="Treitli S.C."/>
            <person name="Kolisko M."/>
            <person name="Husnik F."/>
            <person name="Keeling P."/>
            <person name="Hampl V."/>
        </authorList>
    </citation>
    <scope>NUCLEOTIDE SEQUENCE [LARGE SCALE GENOMIC DNA]</scope>
    <source>
        <strain evidence="1">ST1C</strain>
    </source>
</reference>
<gene>
    <name evidence="1" type="ORF">EZS28_055764</name>
</gene>
<evidence type="ECO:0000313" key="1">
    <source>
        <dbReference type="EMBL" id="KAA6313376.1"/>
    </source>
</evidence>
<proteinExistence type="predicted"/>
<sequence>MTSPRLTSPRPTLPRLTATICSIIEVDSPFEKEQQTVIQPQARRCSSIFEETIMPDPSVCRWLLDIIREDEHMAKDSAHFILSG</sequence>
<dbReference type="EMBL" id="SNRW01048344">
    <property type="protein sequence ID" value="KAA6313376.1"/>
    <property type="molecule type" value="Genomic_DNA"/>
</dbReference>